<name>A0A7G9W3I1_9CAUD</name>
<evidence type="ECO:0000313" key="1">
    <source>
        <dbReference type="EMBL" id="QNO13194.1"/>
    </source>
</evidence>
<organism evidence="1">
    <name type="scientific">Bacteroides phage F2</name>
    <dbReference type="NCBI Taxonomy" id="2762303"/>
    <lineage>
        <taxon>Viruses</taxon>
        <taxon>Duplodnaviria</taxon>
        <taxon>Heunggongvirae</taxon>
        <taxon>Uroviricota</taxon>
        <taxon>Caudoviricetes</taxon>
    </lineage>
</organism>
<protein>
    <submittedName>
        <fullName evidence="1">Uncharacterized protein</fullName>
    </submittedName>
</protein>
<sequence>MEFVTNNNGIRFLICCASCENRVLEVTGSRCGLVRAKPKPGKQCTAYRFRQSLMDAGKEKGRIKKPDYFRFLLEWRDRETMQCVPLQNRASLLEIRSEYEKMYGSIYLTP</sequence>
<proteinExistence type="predicted"/>
<accession>A0A7G9W3I1</accession>
<reference evidence="1" key="1">
    <citation type="submission" date="2020-07" db="EMBL/GenBank/DDBJ databases">
        <title>Isolation of gut associated lytic bacteriophages infecting Bacteroides uniformis.</title>
        <authorList>
            <person name="Hedzet S."/>
            <person name="Accetto T."/>
            <person name="Rupnik M."/>
        </authorList>
    </citation>
    <scope>NUCLEOTIDE SEQUENCE</scope>
</reference>
<gene>
    <name evidence="1" type="ORF">BacuniF2_00023</name>
</gene>
<dbReference type="EMBL" id="MT806186">
    <property type="protein sequence ID" value="QNO13194.1"/>
    <property type="molecule type" value="Genomic_DNA"/>
</dbReference>